<dbReference type="GO" id="GO:0051301">
    <property type="term" value="P:cell division"/>
    <property type="evidence" value="ECO:0007669"/>
    <property type="project" value="UniProtKB-KW"/>
</dbReference>
<dbReference type="Gene3D" id="2.170.150.10">
    <property type="entry name" value="Metal Binding Protein, Guanine Nucleotide Exchange Factor, Chain A"/>
    <property type="match status" value="1"/>
</dbReference>
<dbReference type="InterPro" id="IPR008685">
    <property type="entry name" value="Centromere_Mis12"/>
</dbReference>
<dbReference type="InterPro" id="IPR011323">
    <property type="entry name" value="Mss4/transl-control_tumour"/>
</dbReference>
<evidence type="ECO:0000256" key="6">
    <source>
        <dbReference type="ARBA" id="ARBA00022838"/>
    </source>
</evidence>
<proteinExistence type="inferred from homology"/>
<keyword evidence="8" id="KW-0131">Cell cycle</keyword>
<comment type="similarity">
    <text evidence="2">Belongs to the mis12 family.</text>
</comment>
<evidence type="ECO:0000313" key="13">
    <source>
        <dbReference type="EMBL" id="CRK22087.1"/>
    </source>
</evidence>
<dbReference type="AlphaFoldDB" id="A0A0G4LJ64"/>
<organism evidence="13 14">
    <name type="scientific">Verticillium longisporum</name>
    <name type="common">Verticillium dahliae var. longisporum</name>
    <dbReference type="NCBI Taxonomy" id="100787"/>
    <lineage>
        <taxon>Eukaryota</taxon>
        <taxon>Fungi</taxon>
        <taxon>Dikarya</taxon>
        <taxon>Ascomycota</taxon>
        <taxon>Pezizomycotina</taxon>
        <taxon>Sordariomycetes</taxon>
        <taxon>Hypocreomycetidae</taxon>
        <taxon>Glomerellales</taxon>
        <taxon>Plectosphaerellaceae</taxon>
        <taxon>Verticillium</taxon>
    </lineage>
</organism>
<dbReference type="InterPro" id="IPR034737">
    <property type="entry name" value="TCTP"/>
</dbReference>
<evidence type="ECO:0000256" key="7">
    <source>
        <dbReference type="ARBA" id="ARBA00023054"/>
    </source>
</evidence>
<dbReference type="PANTHER" id="PTHR14527:SF2">
    <property type="entry name" value="PROTEIN MIS12 HOMOLOG"/>
    <property type="match status" value="1"/>
</dbReference>
<name>A0A0G4LJ64_VERLO</name>
<dbReference type="Proteomes" id="UP000045706">
    <property type="component" value="Unassembled WGS sequence"/>
</dbReference>
<comment type="subcellular location">
    <subcellularLocation>
        <location evidence="1">Chromosome</location>
        <location evidence="1">Centromere</location>
        <location evidence="1">Kinetochore</location>
    </subcellularLocation>
</comment>
<dbReference type="SUPFAM" id="SSF51316">
    <property type="entry name" value="Mss4-like"/>
    <property type="match status" value="1"/>
</dbReference>
<keyword evidence="7" id="KW-0175">Coiled coil</keyword>
<comment type="similarity">
    <text evidence="10">Belongs to the TCTP family.</text>
</comment>
<evidence type="ECO:0000256" key="11">
    <source>
        <dbReference type="SAM" id="MobiDB-lite"/>
    </source>
</evidence>
<dbReference type="InterPro" id="IPR018103">
    <property type="entry name" value="Translation_control_tumour_CS"/>
</dbReference>
<feature type="compositionally biased region" description="Low complexity" evidence="11">
    <location>
        <begin position="62"/>
        <end position="71"/>
    </location>
</feature>
<accession>A0A0G4LJ64</accession>
<evidence type="ECO:0000256" key="2">
    <source>
        <dbReference type="ARBA" id="ARBA00008643"/>
    </source>
</evidence>
<reference evidence="14" key="1">
    <citation type="submission" date="2015-05" db="EMBL/GenBank/DDBJ databases">
        <authorList>
            <person name="Fogelqvist Johan"/>
        </authorList>
    </citation>
    <scope>NUCLEOTIDE SEQUENCE [LARGE SCALE GENOMIC DNA]</scope>
</reference>
<dbReference type="InterPro" id="IPR011057">
    <property type="entry name" value="Mss4-like_sf"/>
</dbReference>
<gene>
    <name evidence="13" type="ORF">BN1723_012566</name>
</gene>
<protein>
    <recommendedName>
        <fullName evidence="12">TCTP domain-containing protein</fullName>
    </recommendedName>
</protein>
<keyword evidence="9" id="KW-0137">Centromere</keyword>
<dbReference type="GO" id="GO:0000070">
    <property type="term" value="P:mitotic sister chromatid segregation"/>
    <property type="evidence" value="ECO:0007669"/>
    <property type="project" value="TreeGrafter"/>
</dbReference>
<keyword evidence="5" id="KW-0498">Mitosis</keyword>
<evidence type="ECO:0000256" key="8">
    <source>
        <dbReference type="ARBA" id="ARBA00023306"/>
    </source>
</evidence>
<dbReference type="PROSITE" id="PS51797">
    <property type="entry name" value="TCTP_3"/>
    <property type="match status" value="1"/>
</dbReference>
<keyword evidence="4" id="KW-0132">Cell division</keyword>
<feature type="region of interest" description="Disordered" evidence="11">
    <location>
        <begin position="61"/>
        <end position="81"/>
    </location>
</feature>
<evidence type="ECO:0000256" key="4">
    <source>
        <dbReference type="ARBA" id="ARBA00022618"/>
    </source>
</evidence>
<dbReference type="PROSITE" id="PS01003">
    <property type="entry name" value="TCTP_2"/>
    <property type="match status" value="1"/>
</dbReference>
<dbReference type="GO" id="GO:0051382">
    <property type="term" value="P:kinetochore assembly"/>
    <property type="evidence" value="ECO:0007669"/>
    <property type="project" value="TreeGrafter"/>
</dbReference>
<evidence type="ECO:0000313" key="14">
    <source>
        <dbReference type="Proteomes" id="UP000045706"/>
    </source>
</evidence>
<dbReference type="GO" id="GO:0005634">
    <property type="term" value="C:nucleus"/>
    <property type="evidence" value="ECO:0007669"/>
    <property type="project" value="InterPro"/>
</dbReference>
<evidence type="ECO:0000259" key="12">
    <source>
        <dbReference type="PROSITE" id="PS51797"/>
    </source>
</evidence>
<dbReference type="EMBL" id="CVQI01012669">
    <property type="protein sequence ID" value="CRK22087.1"/>
    <property type="molecule type" value="Genomic_DNA"/>
</dbReference>
<evidence type="ECO:0000256" key="10">
    <source>
        <dbReference type="PROSITE-ProRule" id="PRU01133"/>
    </source>
</evidence>
<keyword evidence="3" id="KW-0158">Chromosome</keyword>
<keyword evidence="6" id="KW-0995">Kinetochore</keyword>
<sequence length="250" mass="27906">MAQPHITDTEILTEHLGYAPVSLLDSIINVVNSLADRTLDRVEQGLAGASAKTLGFEKALKKQQQQQQQKQNPSADPPRTADEAAKFEVADGVHKLETLLCNAIDKNFDIFELYVMRYLICLSPDARPWLRLSHYGAHDFDAPARDGAPTPESVNAVRRSLQGSQRLNGYMKAVKAHLQETGASAEEITKFEKGAQTYVKETLLPNFKDWEFFTGESMNPDGAIVLMNYREDGVTPYIVVFKHGLKEEKV</sequence>
<evidence type="ECO:0000256" key="3">
    <source>
        <dbReference type="ARBA" id="ARBA00022454"/>
    </source>
</evidence>
<dbReference type="PANTHER" id="PTHR14527">
    <property type="entry name" value="PROTEIN MIS12 HOMOLOG"/>
    <property type="match status" value="1"/>
</dbReference>
<evidence type="ECO:0000256" key="1">
    <source>
        <dbReference type="ARBA" id="ARBA00004629"/>
    </source>
</evidence>
<feature type="domain" description="TCTP" evidence="12">
    <location>
        <begin position="167"/>
        <end position="250"/>
    </location>
</feature>
<dbReference type="Pfam" id="PF05859">
    <property type="entry name" value="Mis12"/>
    <property type="match status" value="1"/>
</dbReference>
<dbReference type="GO" id="GO:0000444">
    <property type="term" value="C:MIS12/MIND type complex"/>
    <property type="evidence" value="ECO:0007669"/>
    <property type="project" value="TreeGrafter"/>
</dbReference>
<evidence type="ECO:0000256" key="5">
    <source>
        <dbReference type="ARBA" id="ARBA00022776"/>
    </source>
</evidence>
<evidence type="ECO:0000256" key="9">
    <source>
        <dbReference type="ARBA" id="ARBA00023328"/>
    </source>
</evidence>